<dbReference type="EMBL" id="KV584878">
    <property type="protein sequence ID" value="OPL33096.1"/>
    <property type="molecule type" value="Genomic_DNA"/>
</dbReference>
<feature type="signal peptide" evidence="1">
    <location>
        <begin position="1"/>
        <end position="21"/>
    </location>
</feature>
<keyword evidence="1" id="KW-0732">Signal</keyword>
<feature type="chain" id="PRO_5018271709" evidence="1">
    <location>
        <begin position="22"/>
        <end position="146"/>
    </location>
</feature>
<feature type="non-terminal residue" evidence="2">
    <location>
        <position position="146"/>
    </location>
</feature>
<dbReference type="AlphaFoldDB" id="A0A3L5TT46"/>
<feature type="non-terminal residue" evidence="2">
    <location>
        <position position="1"/>
    </location>
</feature>
<name>A0A3L5TT46_MYTGA</name>
<accession>A0A3L5TT46</accession>
<keyword evidence="3" id="KW-1185">Reference proteome</keyword>
<sequence>MMMMRIIHIVSLLFLIEDVICLPCLNNEAKEDFDKSRKDLTLVQSDIGKVVSTLESNHQQTITRLETALKKTVSAMENNVKKTTDVLKNNLGTFKTTLNSMGQKIKKLDTDFIVLGKDFRKTKWIKYGGHCYFYSSDVGDWFTAEV</sequence>
<dbReference type="Proteomes" id="UP000266721">
    <property type="component" value="Unassembled WGS sequence"/>
</dbReference>
<gene>
    <name evidence="2" type="ORF">AM593_08727</name>
</gene>
<proteinExistence type="predicted"/>
<reference evidence="2 3" key="1">
    <citation type="journal article" date="2016" name="PLoS ONE">
        <title>A First Insight into the Genome of the Filter-Feeder Mussel Mytilus galloprovincialis.</title>
        <authorList>
            <person name="Murgarella M."/>
            <person name="Puiu D."/>
            <person name="Novoa B."/>
            <person name="Figueras A."/>
            <person name="Posada D."/>
            <person name="Canchaya C."/>
        </authorList>
    </citation>
    <scope>NUCLEOTIDE SEQUENCE [LARGE SCALE GENOMIC DNA]</scope>
    <source>
        <tissue evidence="2">Muscle</tissue>
    </source>
</reference>
<comment type="caution">
    <text evidence="2">The sequence shown here is derived from an EMBL/GenBank/DDBJ whole genome shotgun (WGS) entry which is preliminary data.</text>
</comment>
<evidence type="ECO:0000313" key="3">
    <source>
        <dbReference type="Proteomes" id="UP000266721"/>
    </source>
</evidence>
<organism evidence="2 3">
    <name type="scientific">Mytilus galloprovincialis</name>
    <name type="common">Mediterranean mussel</name>
    <dbReference type="NCBI Taxonomy" id="29158"/>
    <lineage>
        <taxon>Eukaryota</taxon>
        <taxon>Metazoa</taxon>
        <taxon>Spiralia</taxon>
        <taxon>Lophotrochozoa</taxon>
        <taxon>Mollusca</taxon>
        <taxon>Bivalvia</taxon>
        <taxon>Autobranchia</taxon>
        <taxon>Pteriomorphia</taxon>
        <taxon>Mytilida</taxon>
        <taxon>Mytiloidea</taxon>
        <taxon>Mytilidae</taxon>
        <taxon>Mytilinae</taxon>
        <taxon>Mytilus</taxon>
    </lineage>
</organism>
<protein>
    <submittedName>
        <fullName evidence="2">Uncharacterized protein</fullName>
    </submittedName>
</protein>
<evidence type="ECO:0000256" key="1">
    <source>
        <dbReference type="SAM" id="SignalP"/>
    </source>
</evidence>
<evidence type="ECO:0000313" key="2">
    <source>
        <dbReference type="EMBL" id="OPL33096.1"/>
    </source>
</evidence>